<reference evidence="2 3" key="1">
    <citation type="journal article" date="2015" name="Genome Announc.">
        <title>Expanding the biotechnology potential of lactobacilli through comparative genomics of 213 strains and associated genera.</title>
        <authorList>
            <person name="Sun Z."/>
            <person name="Harris H.M."/>
            <person name="McCann A."/>
            <person name="Guo C."/>
            <person name="Argimon S."/>
            <person name="Zhang W."/>
            <person name="Yang X."/>
            <person name="Jeffery I.B."/>
            <person name="Cooney J.C."/>
            <person name="Kagawa T.F."/>
            <person name="Liu W."/>
            <person name="Song Y."/>
            <person name="Salvetti E."/>
            <person name="Wrobel A."/>
            <person name="Rasinkangas P."/>
            <person name="Parkhill J."/>
            <person name="Rea M.C."/>
            <person name="O'Sullivan O."/>
            <person name="Ritari J."/>
            <person name="Douillard F.P."/>
            <person name="Paul Ross R."/>
            <person name="Yang R."/>
            <person name="Briner A.E."/>
            <person name="Felis G.E."/>
            <person name="de Vos W.M."/>
            <person name="Barrangou R."/>
            <person name="Klaenhammer T.R."/>
            <person name="Caufield P.W."/>
            <person name="Cui Y."/>
            <person name="Zhang H."/>
            <person name="O'Toole P.W."/>
        </authorList>
    </citation>
    <scope>NUCLEOTIDE SEQUENCE [LARGE SCALE GENOMIC DNA]</scope>
    <source>
        <strain evidence="2 3">DSM 16991</strain>
    </source>
</reference>
<comment type="caution">
    <text evidence="2">The sequence shown here is derived from an EMBL/GenBank/DDBJ whole genome shotgun (WGS) entry which is preliminary data.</text>
</comment>
<dbReference type="Proteomes" id="UP000050949">
    <property type="component" value="Unassembled WGS sequence"/>
</dbReference>
<feature type="transmembrane region" description="Helical" evidence="1">
    <location>
        <begin position="117"/>
        <end position="143"/>
    </location>
</feature>
<organism evidence="2 3">
    <name type="scientific">Schleiferilactobacillus harbinensis DSM 16991</name>
    <dbReference type="NCBI Taxonomy" id="1122147"/>
    <lineage>
        <taxon>Bacteria</taxon>
        <taxon>Bacillati</taxon>
        <taxon>Bacillota</taxon>
        <taxon>Bacilli</taxon>
        <taxon>Lactobacillales</taxon>
        <taxon>Lactobacillaceae</taxon>
        <taxon>Schleiferilactobacillus</taxon>
    </lineage>
</organism>
<dbReference type="EMBL" id="AZFW01000013">
    <property type="protein sequence ID" value="KRM29495.1"/>
    <property type="molecule type" value="Genomic_DNA"/>
</dbReference>
<keyword evidence="1" id="KW-0812">Transmembrane</keyword>
<evidence type="ECO:0000313" key="3">
    <source>
        <dbReference type="Proteomes" id="UP000050949"/>
    </source>
</evidence>
<gene>
    <name evidence="2" type="ORF">FC91_GL000514</name>
</gene>
<evidence type="ECO:0000313" key="2">
    <source>
        <dbReference type="EMBL" id="KRM29495.1"/>
    </source>
</evidence>
<dbReference type="eggNOG" id="ENOG5030BA1">
    <property type="taxonomic scope" value="Bacteria"/>
</dbReference>
<feature type="transmembrane region" description="Helical" evidence="1">
    <location>
        <begin position="150"/>
        <end position="170"/>
    </location>
</feature>
<proteinExistence type="predicted"/>
<dbReference type="OrthoDB" id="9976108at2"/>
<sequence>MADARPIWRQAFNPWAVGLLLTAILIAPLLSLTHWAPMVVTLVIGNSVTLTSNVLFILLMAYQLGRLRAVNTFVAVRLGQRPYHRIVLTTLLIDWLVYTVSLYTIESLAFGWTHVDVWVVWLFFAVNALMYLVFVGLMALTLVKLPPTGAVILAFGVNFVVHYVLLNPLLPRFIAPFNLPT</sequence>
<feature type="transmembrane region" description="Helical" evidence="1">
    <location>
        <begin position="83"/>
        <end position="105"/>
    </location>
</feature>
<keyword evidence="1" id="KW-1133">Transmembrane helix</keyword>
<keyword evidence="1" id="KW-0472">Membrane</keyword>
<dbReference type="AlphaFoldDB" id="A0A0R1XH16"/>
<accession>A0A0R1XH16</accession>
<dbReference type="RefSeq" id="WP_035440657.1">
    <property type="nucleotide sequence ID" value="NZ_AUEH01000032.1"/>
</dbReference>
<feature type="transmembrane region" description="Helical" evidence="1">
    <location>
        <begin position="12"/>
        <end position="32"/>
    </location>
</feature>
<name>A0A0R1XH16_9LACO</name>
<feature type="transmembrane region" description="Helical" evidence="1">
    <location>
        <begin position="38"/>
        <end position="62"/>
    </location>
</feature>
<protein>
    <submittedName>
        <fullName evidence="2">Uncharacterized protein</fullName>
    </submittedName>
</protein>
<evidence type="ECO:0000256" key="1">
    <source>
        <dbReference type="SAM" id="Phobius"/>
    </source>
</evidence>
<dbReference type="PATRIC" id="fig|1122147.4.peg.534"/>